<dbReference type="SUPFAM" id="SSF52540">
    <property type="entry name" value="P-loop containing nucleoside triphosphate hydrolases"/>
    <property type="match status" value="1"/>
</dbReference>
<evidence type="ECO:0000256" key="1">
    <source>
        <dbReference type="ARBA" id="ARBA00004127"/>
    </source>
</evidence>
<dbReference type="AlphaFoldDB" id="A0A7T8KIE9"/>
<dbReference type="GO" id="GO:0042626">
    <property type="term" value="F:ATPase-coupled transmembrane transporter activity"/>
    <property type="evidence" value="ECO:0007669"/>
    <property type="project" value="TreeGrafter"/>
</dbReference>
<dbReference type="Proteomes" id="UP000595437">
    <property type="component" value="Chromosome 1"/>
</dbReference>
<dbReference type="GO" id="GO:0016020">
    <property type="term" value="C:membrane"/>
    <property type="evidence" value="ECO:0007669"/>
    <property type="project" value="TreeGrafter"/>
</dbReference>
<keyword evidence="2" id="KW-0677">Repeat</keyword>
<accession>A0A7T8KIE9</accession>
<dbReference type="InterPro" id="IPR027417">
    <property type="entry name" value="P-loop_NTPase"/>
</dbReference>
<evidence type="ECO:0000313" key="8">
    <source>
        <dbReference type="Proteomes" id="UP000595437"/>
    </source>
</evidence>
<dbReference type="InterPro" id="IPR050173">
    <property type="entry name" value="ABC_transporter_C-like"/>
</dbReference>
<dbReference type="EMBL" id="CP045890">
    <property type="protein sequence ID" value="QQP56514.1"/>
    <property type="molecule type" value="Genomic_DNA"/>
</dbReference>
<gene>
    <name evidence="7" type="ORF">FKW44_001201</name>
</gene>
<dbReference type="GO" id="GO:0012505">
    <property type="term" value="C:endomembrane system"/>
    <property type="evidence" value="ECO:0007669"/>
    <property type="project" value="UniProtKB-SubCell"/>
</dbReference>
<feature type="chain" id="PRO_5031428593" evidence="5">
    <location>
        <begin position="28"/>
        <end position="118"/>
    </location>
</feature>
<dbReference type="OrthoDB" id="7594166at2759"/>
<evidence type="ECO:0000256" key="5">
    <source>
        <dbReference type="SAM" id="SignalP"/>
    </source>
</evidence>
<dbReference type="PANTHER" id="PTHR24223">
    <property type="entry name" value="ATP-BINDING CASSETTE SUB-FAMILY C"/>
    <property type="match status" value="1"/>
</dbReference>
<evidence type="ECO:0000256" key="4">
    <source>
        <dbReference type="ARBA" id="ARBA00022840"/>
    </source>
</evidence>
<sequence>VGIVGRTGSGKSTLALVLFRLLEVNEGTICIDDQNIREIGLHTLRNKLTIIPQDPLLKTRISSNPEPCTSKQSLRRRTRQVISENGENISVGQRQLICLARALLRKTRILIMDEATAA</sequence>
<name>A0A7T8KIE9_CALRO</name>
<evidence type="ECO:0000256" key="2">
    <source>
        <dbReference type="ARBA" id="ARBA00022737"/>
    </source>
</evidence>
<reference evidence="8" key="1">
    <citation type="submission" date="2021-01" db="EMBL/GenBank/DDBJ databases">
        <title>Caligus Genome Assembly.</title>
        <authorList>
            <person name="Gallardo-Escarate C."/>
        </authorList>
    </citation>
    <scope>NUCLEOTIDE SEQUENCE [LARGE SCALE GENOMIC DNA]</scope>
</reference>
<keyword evidence="4" id="KW-0067">ATP-binding</keyword>
<keyword evidence="8" id="KW-1185">Reference proteome</keyword>
<feature type="non-terminal residue" evidence="7">
    <location>
        <position position="1"/>
    </location>
</feature>
<evidence type="ECO:0000313" key="7">
    <source>
        <dbReference type="EMBL" id="QQP56514.1"/>
    </source>
</evidence>
<feature type="domain" description="ABC transporter" evidence="6">
    <location>
        <begin position="1"/>
        <end position="117"/>
    </location>
</feature>
<evidence type="ECO:0000259" key="6">
    <source>
        <dbReference type="Pfam" id="PF00005"/>
    </source>
</evidence>
<feature type="non-terminal residue" evidence="7">
    <location>
        <position position="118"/>
    </location>
</feature>
<dbReference type="InterPro" id="IPR003439">
    <property type="entry name" value="ABC_transporter-like_ATP-bd"/>
</dbReference>
<comment type="subcellular location">
    <subcellularLocation>
        <location evidence="1">Endomembrane system</location>
        <topology evidence="1">Multi-pass membrane protein</topology>
    </subcellularLocation>
</comment>
<dbReference type="PANTHER" id="PTHR24223:SF443">
    <property type="entry name" value="MULTIDRUG-RESISTANCE LIKE PROTEIN 1, ISOFORM I"/>
    <property type="match status" value="1"/>
</dbReference>
<keyword evidence="5" id="KW-0732">Signal</keyword>
<dbReference type="Pfam" id="PF00005">
    <property type="entry name" value="ABC_tran"/>
    <property type="match status" value="1"/>
</dbReference>
<proteinExistence type="predicted"/>
<keyword evidence="3" id="KW-0547">Nucleotide-binding</keyword>
<dbReference type="GO" id="GO:0005524">
    <property type="term" value="F:ATP binding"/>
    <property type="evidence" value="ECO:0007669"/>
    <property type="project" value="UniProtKB-KW"/>
</dbReference>
<feature type="signal peptide" evidence="5">
    <location>
        <begin position="1"/>
        <end position="27"/>
    </location>
</feature>
<dbReference type="GO" id="GO:0016887">
    <property type="term" value="F:ATP hydrolysis activity"/>
    <property type="evidence" value="ECO:0007669"/>
    <property type="project" value="InterPro"/>
</dbReference>
<evidence type="ECO:0000256" key="3">
    <source>
        <dbReference type="ARBA" id="ARBA00022741"/>
    </source>
</evidence>
<protein>
    <submittedName>
        <fullName evidence="7">Multidrug resistance associated protein</fullName>
    </submittedName>
</protein>
<organism evidence="7 8">
    <name type="scientific">Caligus rogercresseyi</name>
    <name type="common">Sea louse</name>
    <dbReference type="NCBI Taxonomy" id="217165"/>
    <lineage>
        <taxon>Eukaryota</taxon>
        <taxon>Metazoa</taxon>
        <taxon>Ecdysozoa</taxon>
        <taxon>Arthropoda</taxon>
        <taxon>Crustacea</taxon>
        <taxon>Multicrustacea</taxon>
        <taxon>Hexanauplia</taxon>
        <taxon>Copepoda</taxon>
        <taxon>Siphonostomatoida</taxon>
        <taxon>Caligidae</taxon>
        <taxon>Caligus</taxon>
    </lineage>
</organism>
<dbReference type="Gene3D" id="3.40.50.300">
    <property type="entry name" value="P-loop containing nucleotide triphosphate hydrolases"/>
    <property type="match status" value="2"/>
</dbReference>